<organism evidence="2 3">
    <name type="scientific">Mesonia maritima</name>
    <dbReference type="NCBI Taxonomy" id="1793873"/>
    <lineage>
        <taxon>Bacteria</taxon>
        <taxon>Pseudomonadati</taxon>
        <taxon>Bacteroidota</taxon>
        <taxon>Flavobacteriia</taxon>
        <taxon>Flavobacteriales</taxon>
        <taxon>Flavobacteriaceae</taxon>
        <taxon>Mesonia</taxon>
    </lineage>
</organism>
<protein>
    <submittedName>
        <fullName evidence="2">Gliding motility-associated-like protein</fullName>
    </submittedName>
</protein>
<dbReference type="RefSeq" id="WP_309729872.1">
    <property type="nucleotide sequence ID" value="NZ_JAVDQA010000009.1"/>
</dbReference>
<dbReference type="NCBIfam" id="TIGR04131">
    <property type="entry name" value="Bac_Flav_CTERM"/>
    <property type="match status" value="1"/>
</dbReference>
<gene>
    <name evidence="2" type="ORF">GGR31_002600</name>
</gene>
<sequence length="460" mass="51040">MNSIIKHIARNLSTSALKSCGLSGMLILFSLGMFAQQQVPRQDLNPCQQKKPVVYSVDVNENNGNGSDNSIYNWSVLEPQFSGEIFVLTSSGNKIEIEWQDSPSGIYTLKVLEKNLLTGCTGDPRFLEVSLDVGPQFDPIQGPDMLCEGETALYSHTQLNGTWTIIKQGGNASIDDQGLLTAEKEGKITLLYNFNIGICEYSVEKTIFINPLPVVSLEDASLCIDEKTGEVNSPATLFAQTDDGNYSFTWYKEGEVLTVTNQPELSVLKTGNYSVQVKNIDTGCTSELINAEVIEAAIPTKATASVSLDFDDRQTVKVDVFGSGNYQYSFNGGPFQSSNIFNDIDALPGTYPIEIISEGGCKSLVIEVTIINYPKFFTPNQDGYNDTWNITSLRSDRSAVIHIFDRYGKLLKSIKPSQAGWDGTYHGKQMPANDYWFLVEYKDRNNGQPREFRSHFTLKR</sequence>
<keyword evidence="3" id="KW-1185">Reference proteome</keyword>
<dbReference type="EMBL" id="JAVDQA010000009">
    <property type="protein sequence ID" value="MDR6301925.1"/>
    <property type="molecule type" value="Genomic_DNA"/>
</dbReference>
<feature type="signal peptide" evidence="1">
    <location>
        <begin position="1"/>
        <end position="35"/>
    </location>
</feature>
<evidence type="ECO:0000313" key="3">
    <source>
        <dbReference type="Proteomes" id="UP001257659"/>
    </source>
</evidence>
<keyword evidence="1" id="KW-0732">Signal</keyword>
<feature type="chain" id="PRO_5046157110" evidence="1">
    <location>
        <begin position="36"/>
        <end position="460"/>
    </location>
</feature>
<name>A0ABU1K8I2_9FLAO</name>
<comment type="caution">
    <text evidence="2">The sequence shown here is derived from an EMBL/GenBank/DDBJ whole genome shotgun (WGS) entry which is preliminary data.</text>
</comment>
<evidence type="ECO:0000256" key="1">
    <source>
        <dbReference type="SAM" id="SignalP"/>
    </source>
</evidence>
<dbReference type="InterPro" id="IPR026341">
    <property type="entry name" value="T9SS_type_B"/>
</dbReference>
<dbReference type="Pfam" id="PF13585">
    <property type="entry name" value="CHU_C"/>
    <property type="match status" value="1"/>
</dbReference>
<accession>A0ABU1K8I2</accession>
<evidence type="ECO:0000313" key="2">
    <source>
        <dbReference type="EMBL" id="MDR6301925.1"/>
    </source>
</evidence>
<proteinExistence type="predicted"/>
<dbReference type="Proteomes" id="UP001257659">
    <property type="component" value="Unassembled WGS sequence"/>
</dbReference>
<reference evidence="2 3" key="1">
    <citation type="submission" date="2023-07" db="EMBL/GenBank/DDBJ databases">
        <title>Genomic Encyclopedia of Type Strains, Phase IV (KMG-IV): sequencing the most valuable type-strain genomes for metagenomic binning, comparative biology and taxonomic classification.</title>
        <authorList>
            <person name="Goeker M."/>
        </authorList>
    </citation>
    <scope>NUCLEOTIDE SEQUENCE [LARGE SCALE GENOMIC DNA]</scope>
    <source>
        <strain evidence="2 3">DSM 102814</strain>
    </source>
</reference>